<dbReference type="AlphaFoldDB" id="Q32LQ5"/>
<feature type="chain" id="PRO_5035034166" evidence="3 7">
    <location>
        <begin position="22"/>
        <end position="552"/>
    </location>
</feature>
<dbReference type="PANTHER" id="PTHR11576:SF18">
    <property type="entry name" value="ZONA PELLUCIDA PROTEIN C"/>
    <property type="match status" value="1"/>
</dbReference>
<feature type="region of interest" description="Disordered" evidence="2">
    <location>
        <begin position="496"/>
        <end position="531"/>
    </location>
</feature>
<dbReference type="GO" id="GO:0035805">
    <property type="term" value="C:egg coat"/>
    <property type="evidence" value="ECO:0000318"/>
    <property type="project" value="GO_Central"/>
</dbReference>
<dbReference type="Pfam" id="PF00100">
    <property type="entry name" value="Zona_pellucida"/>
    <property type="match status" value="1"/>
</dbReference>
<dbReference type="FunFam" id="2.60.40.4100:FF:000002">
    <property type="entry name" value="Zona pellucida sperm-binding protein 3"/>
    <property type="match status" value="1"/>
</dbReference>
<evidence type="ECO:0000313" key="7">
    <source>
        <dbReference type="RefSeq" id="NP_001012244.2"/>
    </source>
</evidence>
<sequence length="552" mass="60714">MVSFSVVICCTIAYLVQPVTSNENVFNGHVTAFVPGIIQDIWHVPDFIAFPKDGNLPNAVSGFAPAFPMPYDLQALLERRNSFSLKIMKPFWTEQADTKVFQKGELLHLQVSASPAPGQQLYIQSCHASSSPNHADKPEVSLIINKGCVASKESLVKFVMQKSDTVNFVVHTSSLKSSESYIHCKVYLTDLGLTSATKFCNYNKRKSSWVDLGGQTTVCDCCGKRCRSAIERAVLPVSLDLTAVVSSGQLIIKDEQSAPQTTPLSLSNSISTSSPATETLPDKRWIMAGASFSGSSAQNHMDEVTHWPIQPIGGGVVIISQGQGADLSMWLPELTGFEINPVAPLGIGHPEKPAVDVTVQLENLIPDQSAFKKSQAVNEAKVDVETVDSNDYVVEDDLSMWDPKDFYLMSELDMEAVGGAPSKPEKPHLNFESVFDLPLNDQPDINPAPEKVVKSAKEKDETVFRQVEVVFKDVKEAELPEPVLYSKLSLNRAADGSSSLTYEEQKRPSVRKQENKISKKEKDGEKMLKKEMKDTSEIKELVLPLLNQLRGL</sequence>
<evidence type="ECO:0000256" key="2">
    <source>
        <dbReference type="SAM" id="MobiDB-lite"/>
    </source>
</evidence>
<reference evidence="5" key="1">
    <citation type="submission" date="2005-11" db="EMBL/GenBank/DDBJ databases">
        <authorList>
            <consortium name="NIH - Zebrafish Gene Collection (ZGC) project"/>
        </authorList>
    </citation>
    <scope>NUCLEOTIDE SEQUENCE [LARGE SCALE MRNA]</scope>
    <source>
        <tissue evidence="5">Ovary</tissue>
    </source>
</reference>
<reference evidence="6" key="2">
    <citation type="journal article" date="2013" name="Nature">
        <title>The zebrafish reference genome sequence and its relationship to the human genome.</title>
        <authorList>
            <consortium name="Genome Reference Consortium Zebrafish"/>
            <person name="Howe K."/>
            <person name="Clark M.D."/>
            <person name="Torroja C.F."/>
            <person name="Torrance J."/>
            <person name="Berthelot C."/>
            <person name="Muffato M."/>
            <person name="Collins J.E."/>
            <person name="Humphray S."/>
            <person name="McLaren K."/>
            <person name="Matthews L."/>
            <person name="McLaren S."/>
            <person name="Sealy I."/>
            <person name="Caccamo M."/>
            <person name="Churcher C."/>
            <person name="Scott C."/>
            <person name="Barrett J.C."/>
            <person name="Koch R."/>
            <person name="Rauch G.J."/>
            <person name="White S."/>
            <person name="Chow W."/>
            <person name="Kilian B."/>
            <person name="Quintais L.T."/>
            <person name="Guerra-Assuncao J.A."/>
            <person name="Zhou Y."/>
            <person name="Gu Y."/>
            <person name="Yen J."/>
            <person name="Vogel J.H."/>
            <person name="Eyre T."/>
            <person name="Redmond S."/>
            <person name="Banerjee R."/>
            <person name="Chi J."/>
            <person name="Fu B."/>
            <person name="Langley E."/>
            <person name="Maguire S.F."/>
            <person name="Laird G.K."/>
            <person name="Lloyd D."/>
            <person name="Kenyon E."/>
            <person name="Donaldson S."/>
            <person name="Sehra H."/>
            <person name="Almeida-King J."/>
            <person name="Loveland J."/>
            <person name="Trevanion S."/>
            <person name="Jones M."/>
            <person name="Quail M."/>
            <person name="Willey D."/>
            <person name="Hunt A."/>
            <person name="Burton J."/>
            <person name="Sims S."/>
            <person name="McLay K."/>
            <person name="Plumb B."/>
            <person name="Davis J."/>
            <person name="Clee C."/>
            <person name="Oliver K."/>
            <person name="Clark R."/>
            <person name="Riddle C."/>
            <person name="Elliot D."/>
            <person name="Eliott D."/>
            <person name="Threadgold G."/>
            <person name="Harden G."/>
            <person name="Ware D."/>
            <person name="Begum S."/>
            <person name="Mortimore B."/>
            <person name="Mortimer B."/>
            <person name="Kerry G."/>
            <person name="Heath P."/>
            <person name="Phillimore B."/>
            <person name="Tracey A."/>
            <person name="Corby N."/>
            <person name="Dunn M."/>
            <person name="Johnson C."/>
            <person name="Wood J."/>
            <person name="Clark S."/>
            <person name="Pelan S."/>
            <person name="Griffiths G."/>
            <person name="Smith M."/>
            <person name="Glithero R."/>
            <person name="Howden P."/>
            <person name="Barker N."/>
            <person name="Lloyd C."/>
            <person name="Stevens C."/>
            <person name="Harley J."/>
            <person name="Holt K."/>
            <person name="Panagiotidis G."/>
            <person name="Lovell J."/>
            <person name="Beasley H."/>
            <person name="Henderson C."/>
            <person name="Gordon D."/>
            <person name="Auger K."/>
            <person name="Wright D."/>
            <person name="Collins J."/>
            <person name="Raisen C."/>
            <person name="Dyer L."/>
            <person name="Leung K."/>
            <person name="Robertson L."/>
            <person name="Ambridge K."/>
            <person name="Leongamornlert D."/>
            <person name="McGuire S."/>
            <person name="Gilderthorp R."/>
            <person name="Griffiths C."/>
            <person name="Manthravadi D."/>
            <person name="Nichol S."/>
            <person name="Barker G."/>
            <person name="Whitehead S."/>
            <person name="Kay M."/>
            <person name="Brown J."/>
            <person name="Murnane C."/>
            <person name="Gray E."/>
            <person name="Humphries M."/>
            <person name="Sycamore N."/>
            <person name="Barker D."/>
            <person name="Saunders D."/>
            <person name="Wallis J."/>
            <person name="Babbage A."/>
            <person name="Hammond S."/>
            <person name="Mashreghi-Mohammadi M."/>
            <person name="Barr L."/>
            <person name="Martin S."/>
            <person name="Wray P."/>
            <person name="Ellington A."/>
            <person name="Matthews N."/>
            <person name="Ellwood M."/>
            <person name="Woodmansey R."/>
            <person name="Clark G."/>
            <person name="Cooper J."/>
            <person name="Cooper J."/>
            <person name="Tromans A."/>
            <person name="Grafham D."/>
            <person name="Skuce C."/>
            <person name="Pandian R."/>
            <person name="Andrews R."/>
            <person name="Harrison E."/>
            <person name="Kimberley A."/>
            <person name="Garnett J."/>
            <person name="Fosker N."/>
            <person name="Hall R."/>
            <person name="Garner P."/>
            <person name="Kelly D."/>
            <person name="Bird C."/>
            <person name="Palmer S."/>
            <person name="Gehring I."/>
            <person name="Berger A."/>
            <person name="Dooley C.M."/>
            <person name="Ersan-Urun Z."/>
            <person name="Eser C."/>
            <person name="Geiger H."/>
            <person name="Geisler M."/>
            <person name="Karotki L."/>
            <person name="Kirn A."/>
            <person name="Konantz J."/>
            <person name="Konantz M."/>
            <person name="Oberlander M."/>
            <person name="Rudolph-Geiger S."/>
            <person name="Teucke M."/>
            <person name="Lanz C."/>
            <person name="Raddatz G."/>
            <person name="Osoegawa K."/>
            <person name="Zhu B."/>
            <person name="Rapp A."/>
            <person name="Widaa S."/>
            <person name="Langford C."/>
            <person name="Yang F."/>
            <person name="Schuster S.C."/>
            <person name="Carter N.P."/>
            <person name="Harrow J."/>
            <person name="Ning Z."/>
            <person name="Herrero J."/>
            <person name="Searle S.M."/>
            <person name="Enright A."/>
            <person name="Geisler R."/>
            <person name="Plasterk R.H."/>
            <person name="Lee C."/>
            <person name="Westerfield M."/>
            <person name="de Jong P.J."/>
            <person name="Zon L.I."/>
            <person name="Postlethwait J.H."/>
            <person name="Nusslein-Volhard C."/>
            <person name="Hubbard T.J."/>
            <person name="Roest Crollius H."/>
            <person name="Rogers J."/>
            <person name="Stemple D.L."/>
        </authorList>
    </citation>
    <scope>NUCLEOTIDE SEQUENCE [LARGE SCALE GENOMIC DNA]</scope>
</reference>
<name>Q32LQ5_DANRE</name>
<dbReference type="OrthoDB" id="8941595at2759"/>
<evidence type="ECO:0000313" key="6">
    <source>
        <dbReference type="Proteomes" id="UP000000437"/>
    </source>
</evidence>
<dbReference type="GO" id="GO:0005615">
    <property type="term" value="C:extracellular space"/>
    <property type="evidence" value="ECO:0000318"/>
    <property type="project" value="GO_Central"/>
</dbReference>
<accession>Q32LQ5</accession>
<dbReference type="Proteomes" id="UP000000437">
    <property type="component" value="Chromosome 17"/>
</dbReference>
<evidence type="ECO:0000313" key="8">
    <source>
        <dbReference type="ZFIN" id="ZDB-GENE-040824-1"/>
    </source>
</evidence>
<proteinExistence type="evidence at transcript level"/>
<organism evidence="5">
    <name type="scientific">Danio rerio</name>
    <name type="common">Zebrafish</name>
    <name type="synonym">Brachydanio rerio</name>
    <dbReference type="NCBI Taxonomy" id="7955"/>
    <lineage>
        <taxon>Eukaryota</taxon>
        <taxon>Metazoa</taxon>
        <taxon>Chordata</taxon>
        <taxon>Craniata</taxon>
        <taxon>Vertebrata</taxon>
        <taxon>Euteleostomi</taxon>
        <taxon>Actinopterygii</taxon>
        <taxon>Neopterygii</taxon>
        <taxon>Teleostei</taxon>
        <taxon>Ostariophysi</taxon>
        <taxon>Cypriniformes</taxon>
        <taxon>Danionidae</taxon>
        <taxon>Danioninae</taxon>
        <taxon>Danio</taxon>
    </lineage>
</organism>
<dbReference type="RefSeq" id="NP_001012244.2">
    <property type="nucleotide sequence ID" value="NM_001012244.2"/>
</dbReference>
<dbReference type="GO" id="GO:0035803">
    <property type="term" value="P:egg coat formation"/>
    <property type="evidence" value="ECO:0000318"/>
    <property type="project" value="GO_Central"/>
</dbReference>
<evidence type="ECO:0000313" key="5">
    <source>
        <dbReference type="EMBL" id="AAI09472.1"/>
    </source>
</evidence>
<keyword evidence="3 7" id="KW-0732">Signal</keyword>
<evidence type="ECO:0000256" key="1">
    <source>
        <dbReference type="ARBA" id="ARBA00023157"/>
    </source>
</evidence>
<feature type="signal peptide" evidence="3">
    <location>
        <begin position="1"/>
        <end position="21"/>
    </location>
</feature>
<reference evidence="7" key="3">
    <citation type="journal article" date="2016" name="BMC Genomics">
        <title>Gene evolution and gene expression after whole genome duplication in fish: the PhyloFish database.</title>
        <authorList>
            <person name="Pasquier J."/>
            <person name="Cabau C."/>
            <person name="Nguyen T."/>
            <person name="Jouanno E."/>
            <person name="Severac D."/>
            <person name="Braasch I."/>
            <person name="Journot L."/>
            <person name="Pontarotti P."/>
            <person name="Klopp C."/>
            <person name="Postlethwait J.H."/>
            <person name="Guiguen Y."/>
            <person name="Bobe J."/>
        </authorList>
    </citation>
    <scope>NUCLEOTIDE SEQUENCE</scope>
</reference>
<dbReference type="IntAct" id="Q32LQ5">
    <property type="interactions" value="1"/>
</dbReference>
<evidence type="ECO:0000259" key="4">
    <source>
        <dbReference type="PROSITE" id="PS51034"/>
    </source>
</evidence>
<evidence type="ECO:0000256" key="3">
    <source>
        <dbReference type="SAM" id="SignalP"/>
    </source>
</evidence>
<dbReference type="GeneID" id="334011"/>
<keyword evidence="1" id="KW-1015">Disulfide bond</keyword>
<dbReference type="GO" id="GO:2000344">
    <property type="term" value="P:positive regulation of acrosome reaction"/>
    <property type="evidence" value="ECO:0000318"/>
    <property type="project" value="GO_Central"/>
</dbReference>
<feature type="compositionally biased region" description="Basic and acidic residues" evidence="2">
    <location>
        <begin position="503"/>
        <end position="531"/>
    </location>
</feature>
<dbReference type="PROSITE" id="PS51034">
    <property type="entry name" value="ZP_2"/>
    <property type="match status" value="1"/>
</dbReference>
<dbReference type="GO" id="GO:0035804">
    <property type="term" value="F:structural constituent of egg coat"/>
    <property type="evidence" value="ECO:0000318"/>
    <property type="project" value="GO_Central"/>
</dbReference>
<dbReference type="ZFIN" id="ZDB-GENE-040824-1">
    <property type="gene designation" value="zpcx"/>
</dbReference>
<feature type="domain" description="ZP" evidence="4">
    <location>
        <begin position="1"/>
        <end position="207"/>
    </location>
</feature>
<dbReference type="InterPro" id="IPR042235">
    <property type="entry name" value="ZP-C_dom"/>
</dbReference>
<dbReference type="InterPro" id="IPR055355">
    <property type="entry name" value="ZP-C"/>
</dbReference>
<dbReference type="AGR" id="ZFIN:ZDB-GENE-040824-1"/>
<dbReference type="EMBL" id="BC109471">
    <property type="protein sequence ID" value="AAI09472.1"/>
    <property type="molecule type" value="mRNA"/>
</dbReference>
<dbReference type="MINT" id="Q32LQ5"/>
<dbReference type="KEGG" id="dre:334011"/>
<dbReference type="GO" id="GO:0032190">
    <property type="term" value="F:acrosin binding"/>
    <property type="evidence" value="ECO:0000318"/>
    <property type="project" value="GO_Central"/>
</dbReference>
<dbReference type="CTD" id="334011"/>
<dbReference type="GO" id="GO:0007339">
    <property type="term" value="P:binding of sperm to zona pellucida"/>
    <property type="evidence" value="ECO:0000318"/>
    <property type="project" value="GO_Central"/>
</dbReference>
<protein>
    <submittedName>
        <fullName evidence="5 7">Zona pellucida protein C</fullName>
    </submittedName>
</protein>
<gene>
    <name evidence="5 7 8" type="primary">zpcx</name>
    <name evidence="7" type="synonym">wu:fi26f06</name>
    <name evidence="7" type="synonym">zgc:123040</name>
</gene>
<dbReference type="PANTHER" id="PTHR11576">
    <property type="entry name" value="ZONA PELLUCIDA SPERM-BINDING PROTEIN 3"/>
    <property type="match status" value="1"/>
</dbReference>
<dbReference type="Gene3D" id="2.60.40.4100">
    <property type="entry name" value="Zona pellucida, ZP-C domain"/>
    <property type="match status" value="1"/>
</dbReference>
<reference evidence="7" key="4">
    <citation type="submission" date="2025-04" db="UniProtKB">
        <authorList>
            <consortium name="RefSeq"/>
        </authorList>
    </citation>
    <scope>IDENTIFICATION</scope>
</reference>
<keyword evidence="6" id="KW-1185">Reference proteome</keyword>
<dbReference type="InterPro" id="IPR001507">
    <property type="entry name" value="ZP_dom"/>
</dbReference>